<name>A0A9W6XA00_9STRA</name>
<evidence type="ECO:0000256" key="1">
    <source>
        <dbReference type="SAM" id="MobiDB-lite"/>
    </source>
</evidence>
<gene>
    <name evidence="2" type="ORF">Plil01_001467200</name>
</gene>
<feature type="compositionally biased region" description="Polar residues" evidence="1">
    <location>
        <begin position="66"/>
        <end position="103"/>
    </location>
</feature>
<dbReference type="EMBL" id="BSXW01001185">
    <property type="protein sequence ID" value="GMF34449.1"/>
    <property type="molecule type" value="Genomic_DNA"/>
</dbReference>
<feature type="compositionally biased region" description="Polar residues" evidence="1">
    <location>
        <begin position="112"/>
        <end position="129"/>
    </location>
</feature>
<dbReference type="OrthoDB" id="77038at2759"/>
<protein>
    <submittedName>
        <fullName evidence="2">Unnamed protein product</fullName>
    </submittedName>
</protein>
<sequence>MANDYCQQHGGSSVCLLPQCYRRAVRGGMCSEHKAEASLQAVSARGLSTPTQSSDSERDRRAPKDNSATLHSTQAKRQLSYTTFDSSMPGWQSRMVSRQGSSELRSEFRTPTPHSTQRFQIGESSTRSPSPVRKTTLDSNELRRVDAPVAPGFSALLNANDQFPSFSTFTNKVDFTERYTRHEQQQPRFDHHEQKVYPVLPGIQALQNRSKTPCRDKLSSMIWSDVSVTTSKSSSAELRIVITGDTDKLKRISQGDNGHDNFDSDADYSAESPTGKFYVQSCYYRKNDGLLPCSTTPSRHGWGRHHS</sequence>
<keyword evidence="3" id="KW-1185">Reference proteome</keyword>
<comment type="caution">
    <text evidence="2">The sequence shown here is derived from an EMBL/GenBank/DDBJ whole genome shotgun (WGS) entry which is preliminary data.</text>
</comment>
<dbReference type="Proteomes" id="UP001165083">
    <property type="component" value="Unassembled WGS sequence"/>
</dbReference>
<accession>A0A9W6XA00</accession>
<feature type="region of interest" description="Disordered" evidence="1">
    <location>
        <begin position="39"/>
        <end position="139"/>
    </location>
</feature>
<evidence type="ECO:0000313" key="2">
    <source>
        <dbReference type="EMBL" id="GMF34449.1"/>
    </source>
</evidence>
<reference evidence="2" key="1">
    <citation type="submission" date="2023-04" db="EMBL/GenBank/DDBJ databases">
        <title>Phytophthora lilii NBRC 32176.</title>
        <authorList>
            <person name="Ichikawa N."/>
            <person name="Sato H."/>
            <person name="Tonouchi N."/>
        </authorList>
    </citation>
    <scope>NUCLEOTIDE SEQUENCE</scope>
    <source>
        <strain evidence="2">NBRC 32176</strain>
    </source>
</reference>
<evidence type="ECO:0000313" key="3">
    <source>
        <dbReference type="Proteomes" id="UP001165083"/>
    </source>
</evidence>
<feature type="compositionally biased region" description="Basic and acidic residues" evidence="1">
    <location>
        <begin position="55"/>
        <end position="64"/>
    </location>
</feature>
<organism evidence="2 3">
    <name type="scientific">Phytophthora lilii</name>
    <dbReference type="NCBI Taxonomy" id="2077276"/>
    <lineage>
        <taxon>Eukaryota</taxon>
        <taxon>Sar</taxon>
        <taxon>Stramenopiles</taxon>
        <taxon>Oomycota</taxon>
        <taxon>Peronosporomycetes</taxon>
        <taxon>Peronosporales</taxon>
        <taxon>Peronosporaceae</taxon>
        <taxon>Phytophthora</taxon>
    </lineage>
</organism>
<proteinExistence type="predicted"/>
<dbReference type="AlphaFoldDB" id="A0A9W6XA00"/>